<keyword evidence="3 9" id="KW-1003">Cell membrane</keyword>
<feature type="transmembrane region" description="Helical" evidence="9">
    <location>
        <begin position="20"/>
        <end position="52"/>
    </location>
</feature>
<dbReference type="InterPro" id="IPR036526">
    <property type="entry name" value="C-N_Hydrolase_sf"/>
</dbReference>
<dbReference type="Gene3D" id="3.60.110.10">
    <property type="entry name" value="Carbon-nitrogen hydrolase"/>
    <property type="match status" value="1"/>
</dbReference>
<keyword evidence="6 9" id="KW-1133">Transmembrane helix</keyword>
<dbReference type="SUPFAM" id="SSF56317">
    <property type="entry name" value="Carbon-nitrogen hydrolase"/>
    <property type="match status" value="1"/>
</dbReference>
<dbReference type="InterPro" id="IPR045378">
    <property type="entry name" value="LNT_N"/>
</dbReference>
<evidence type="ECO:0000256" key="8">
    <source>
        <dbReference type="ARBA" id="ARBA00023315"/>
    </source>
</evidence>
<feature type="transmembrane region" description="Helical" evidence="9">
    <location>
        <begin position="73"/>
        <end position="94"/>
    </location>
</feature>
<organism evidence="11 12">
    <name type="scientific">Paenochrobactrum glaciei</name>
    <dbReference type="NCBI Taxonomy" id="486407"/>
    <lineage>
        <taxon>Bacteria</taxon>
        <taxon>Pseudomonadati</taxon>
        <taxon>Pseudomonadota</taxon>
        <taxon>Alphaproteobacteria</taxon>
        <taxon>Hyphomicrobiales</taxon>
        <taxon>Brucellaceae</taxon>
        <taxon>Paenochrobactrum</taxon>
    </lineage>
</organism>
<reference evidence="11 12" key="1">
    <citation type="journal article" date="2019" name="Int. J. Syst. Evol. Microbiol.">
        <title>The Global Catalogue of Microorganisms (GCM) 10K type strain sequencing project: providing services to taxonomists for standard genome sequencing and annotation.</title>
        <authorList>
            <consortium name="The Broad Institute Genomics Platform"/>
            <consortium name="The Broad Institute Genome Sequencing Center for Infectious Disease"/>
            <person name="Wu L."/>
            <person name="Ma J."/>
        </authorList>
    </citation>
    <scope>NUCLEOTIDE SEQUENCE [LARGE SCALE GENOMIC DNA]</scope>
    <source>
        <strain evidence="11 12">JCM 15115</strain>
    </source>
</reference>
<dbReference type="Pfam" id="PF00795">
    <property type="entry name" value="CN_hydrolase"/>
    <property type="match status" value="1"/>
</dbReference>
<comment type="subcellular location">
    <subcellularLocation>
        <location evidence="1 9">Cell membrane</location>
        <topology evidence="1 9">Multi-pass membrane protein</topology>
    </subcellularLocation>
</comment>
<dbReference type="Proteomes" id="UP001424441">
    <property type="component" value="Unassembled WGS sequence"/>
</dbReference>
<protein>
    <recommendedName>
        <fullName evidence="9">Apolipoprotein N-acyltransferase</fullName>
        <shortName evidence="9">ALP N-acyltransferase</shortName>
        <ecNumber evidence="9">2.3.1.269</ecNumber>
    </recommendedName>
</protein>
<evidence type="ECO:0000256" key="7">
    <source>
        <dbReference type="ARBA" id="ARBA00023136"/>
    </source>
</evidence>
<evidence type="ECO:0000256" key="4">
    <source>
        <dbReference type="ARBA" id="ARBA00022679"/>
    </source>
</evidence>
<feature type="transmembrane region" description="Helical" evidence="9">
    <location>
        <begin position="180"/>
        <end position="199"/>
    </location>
</feature>
<dbReference type="PROSITE" id="PS50263">
    <property type="entry name" value="CN_HYDROLASE"/>
    <property type="match status" value="1"/>
</dbReference>
<name>A0ABN1FR70_9HYPH</name>
<comment type="similarity">
    <text evidence="2 9">Belongs to the CN hydrolase family. Apolipoprotein N-acyltransferase subfamily.</text>
</comment>
<keyword evidence="12" id="KW-1185">Reference proteome</keyword>
<dbReference type="EC" id="2.3.1.269" evidence="9"/>
<dbReference type="InterPro" id="IPR004563">
    <property type="entry name" value="Apolipo_AcylTrfase"/>
</dbReference>
<evidence type="ECO:0000256" key="3">
    <source>
        <dbReference type="ARBA" id="ARBA00022475"/>
    </source>
</evidence>
<dbReference type="HAMAP" id="MF_01148">
    <property type="entry name" value="Lnt"/>
    <property type="match status" value="1"/>
</dbReference>
<dbReference type="InterPro" id="IPR003010">
    <property type="entry name" value="C-N_Hydrolase"/>
</dbReference>
<evidence type="ECO:0000256" key="5">
    <source>
        <dbReference type="ARBA" id="ARBA00022692"/>
    </source>
</evidence>
<accession>A0ABN1FR70</accession>
<comment type="caution">
    <text evidence="11">The sequence shown here is derived from an EMBL/GenBank/DDBJ whole genome shotgun (WGS) entry which is preliminary data.</text>
</comment>
<dbReference type="CDD" id="cd07571">
    <property type="entry name" value="ALP_N-acyl_transferase"/>
    <property type="match status" value="1"/>
</dbReference>
<feature type="domain" description="CN hydrolase" evidence="10">
    <location>
        <begin position="243"/>
        <end position="490"/>
    </location>
</feature>
<evidence type="ECO:0000259" key="10">
    <source>
        <dbReference type="PROSITE" id="PS50263"/>
    </source>
</evidence>
<dbReference type="PANTHER" id="PTHR38686">
    <property type="entry name" value="APOLIPOPROTEIN N-ACYLTRANSFERASE"/>
    <property type="match status" value="1"/>
</dbReference>
<sequence>MFAQLAQKITLSGKWPHRFLSLLAGLLLTLALPPYDFLPVGFIALPILVWLLDRPLPQAGKGWLHRHLSAFATGWWFGFGYFVGGLWWIGAALLVDAEQFAWALPLAVLGLPAFLALFYGCATALAKLCWSPGLGRILALSLAFGLVEYIRSFILTGFPWNAVGYTAMPTPLLMQSAKLIGLSGMNVLAVMVFAMPALLAAKRHRLSGMAVWGALVACHLSYGAWQLQQPVEVAANNPHIRIVQPSIAQDLKWDNAERRNIFERHLSLTAQAPQNGAPRPDIIIWPETSVPYILSQTPDALARIAEVLQDGQLLMVGAVREEETPQGLNYYNSITVINDQGFIVSSFDKVHLVPFGEYLPLEGVLRALGLQEVVEMPGGFKAGKSRHSLKIGEHLAILPLICYEAIFANELGYEGERASAIVNVTNDAWYGNTPGPYQHFRQAQLRAVEQKMPLLRAANNGISAVTDSYGRIIASLNLNEVGVVDAVLPQMRNSSGGNE</sequence>
<dbReference type="Pfam" id="PF20154">
    <property type="entry name" value="LNT_N"/>
    <property type="match status" value="1"/>
</dbReference>
<feature type="transmembrane region" description="Helical" evidence="9">
    <location>
        <begin position="100"/>
        <end position="125"/>
    </location>
</feature>
<evidence type="ECO:0000256" key="6">
    <source>
        <dbReference type="ARBA" id="ARBA00022989"/>
    </source>
</evidence>
<evidence type="ECO:0000256" key="1">
    <source>
        <dbReference type="ARBA" id="ARBA00004651"/>
    </source>
</evidence>
<feature type="transmembrane region" description="Helical" evidence="9">
    <location>
        <begin position="137"/>
        <end position="160"/>
    </location>
</feature>
<evidence type="ECO:0000256" key="9">
    <source>
        <dbReference type="HAMAP-Rule" id="MF_01148"/>
    </source>
</evidence>
<gene>
    <name evidence="9 11" type="primary">lnt</name>
    <name evidence="11" type="ORF">GCM10008943_09060</name>
</gene>
<comment type="catalytic activity">
    <reaction evidence="9">
        <text>N-terminal S-1,2-diacyl-sn-glyceryl-L-cysteinyl-[lipoprotein] + a glycerophospholipid = N-acyl-S-1,2-diacyl-sn-glyceryl-L-cysteinyl-[lipoprotein] + a 2-acyl-sn-glycero-3-phospholipid + H(+)</text>
        <dbReference type="Rhea" id="RHEA:48228"/>
        <dbReference type="Rhea" id="RHEA-COMP:14681"/>
        <dbReference type="Rhea" id="RHEA-COMP:14684"/>
        <dbReference type="ChEBI" id="CHEBI:15378"/>
        <dbReference type="ChEBI" id="CHEBI:136912"/>
        <dbReference type="ChEBI" id="CHEBI:140656"/>
        <dbReference type="ChEBI" id="CHEBI:140657"/>
        <dbReference type="ChEBI" id="CHEBI:140660"/>
        <dbReference type="EC" id="2.3.1.269"/>
    </reaction>
</comment>
<comment type="pathway">
    <text evidence="9">Protein modification; lipoprotein biosynthesis (N-acyl transfer).</text>
</comment>
<evidence type="ECO:0000313" key="11">
    <source>
        <dbReference type="EMBL" id="GAA0596117.1"/>
    </source>
</evidence>
<keyword evidence="5 9" id="KW-0812">Transmembrane</keyword>
<dbReference type="NCBIfam" id="TIGR00546">
    <property type="entry name" value="lnt"/>
    <property type="match status" value="1"/>
</dbReference>
<keyword evidence="4 9" id="KW-0808">Transferase</keyword>
<comment type="function">
    <text evidence="9">Catalyzes the phospholipid dependent N-acylation of the N-terminal cysteine of apolipoprotein, the last step in lipoprotein maturation.</text>
</comment>
<keyword evidence="7 9" id="KW-0472">Membrane</keyword>
<comment type="caution">
    <text evidence="9">Lacks conserved residue(s) required for the propagation of feature annotation.</text>
</comment>
<keyword evidence="8 9" id="KW-0012">Acyltransferase</keyword>
<dbReference type="EMBL" id="BAAADE010000001">
    <property type="protein sequence ID" value="GAA0596117.1"/>
    <property type="molecule type" value="Genomic_DNA"/>
</dbReference>
<dbReference type="PANTHER" id="PTHR38686:SF1">
    <property type="entry name" value="APOLIPOPROTEIN N-ACYLTRANSFERASE"/>
    <property type="match status" value="1"/>
</dbReference>
<proteinExistence type="inferred from homology"/>
<evidence type="ECO:0000313" key="12">
    <source>
        <dbReference type="Proteomes" id="UP001424441"/>
    </source>
</evidence>
<evidence type="ECO:0000256" key="2">
    <source>
        <dbReference type="ARBA" id="ARBA00010065"/>
    </source>
</evidence>